<evidence type="ECO:0000256" key="5">
    <source>
        <dbReference type="ARBA" id="ARBA00022679"/>
    </source>
</evidence>
<keyword evidence="7" id="KW-0902">Two-component regulatory system</keyword>
<dbReference type="InterPro" id="IPR036890">
    <property type="entry name" value="HATPase_C_sf"/>
</dbReference>
<evidence type="ECO:0000256" key="8">
    <source>
        <dbReference type="SAM" id="Coils"/>
    </source>
</evidence>
<feature type="transmembrane region" description="Helical" evidence="9">
    <location>
        <begin position="305"/>
        <end position="327"/>
    </location>
</feature>
<dbReference type="SUPFAM" id="SSF158472">
    <property type="entry name" value="HAMP domain-like"/>
    <property type="match status" value="1"/>
</dbReference>
<sequence length="617" mass="70604">MVIKKLIRKIVNYVKSHMSVGMIGTGVILFLFAAFFFHGFLQNEYLQYLLAETSRTEQAVLSVSAVNLNSMIRDAIVTCADTVIDEELYQRVESVLESDGAMSDISLLDIKLNAITHYSNIVATAIVTEDGLLREYGRYWNRSGYRDLWQGENLETLYQLYDKVMERIDANTAISYEVSTEPLMHEDFSNMLFFHLAYPLLGDKVDKSESCGVVVFTISLDSIIESSALANAVQGGYITEYITDGNGMMLYHTDRSMQGKNERRINTESIEELELPLSYLGWTVHINIDTNEIRQNVQLMFQQGVGVYLMLLFICIVIWQIMLWRILRPVGVIGKYMESIRRGDLSEKIHIKGTHELWQLAQQYNYMVEALEQQRKETKREYEEKTLMLQMRNAAEKEALESQINAHFLCNTLGAINYSAMENGDMEVSVLLKNLSGILYYVFSKETKSVNFGEEIDWVRQYLYLQKFRLMDVFDYEIIFPEEYNEWPCCKLFLQPFVENSILHGFEGWEKGGKISITGEEQEGRLVLKVADNGSGMAPKIKTEIQEVLSGEATLACNQIGVGISNAAARLRMYYGPEMEIRLETAEGKGSCFTFWLPIPADILKESMEELSEEEIG</sequence>
<comment type="caution">
    <text evidence="11">The sequence shown here is derived from an EMBL/GenBank/DDBJ whole genome shotgun (WGS) entry which is preliminary data.</text>
</comment>
<evidence type="ECO:0000256" key="1">
    <source>
        <dbReference type="ARBA" id="ARBA00000085"/>
    </source>
</evidence>
<evidence type="ECO:0000256" key="2">
    <source>
        <dbReference type="ARBA" id="ARBA00004370"/>
    </source>
</evidence>
<dbReference type="InterPro" id="IPR004358">
    <property type="entry name" value="Sig_transdc_His_kin-like_C"/>
</dbReference>
<evidence type="ECO:0000313" key="11">
    <source>
        <dbReference type="EMBL" id="HJB29812.1"/>
    </source>
</evidence>
<dbReference type="Gene3D" id="3.30.565.10">
    <property type="entry name" value="Histidine kinase-like ATPase, C-terminal domain"/>
    <property type="match status" value="1"/>
</dbReference>
<dbReference type="InterPro" id="IPR010559">
    <property type="entry name" value="Sig_transdc_His_kin_internal"/>
</dbReference>
<evidence type="ECO:0000259" key="10">
    <source>
        <dbReference type="PROSITE" id="PS50885"/>
    </source>
</evidence>
<dbReference type="Pfam" id="PF06580">
    <property type="entry name" value="His_kinase"/>
    <property type="match status" value="1"/>
</dbReference>
<dbReference type="Gene3D" id="6.10.340.10">
    <property type="match status" value="1"/>
</dbReference>
<protein>
    <recommendedName>
        <fullName evidence="3">histidine kinase</fullName>
        <ecNumber evidence="3">2.7.13.3</ecNumber>
    </recommendedName>
</protein>
<evidence type="ECO:0000256" key="9">
    <source>
        <dbReference type="SAM" id="Phobius"/>
    </source>
</evidence>
<evidence type="ECO:0000256" key="3">
    <source>
        <dbReference type="ARBA" id="ARBA00012438"/>
    </source>
</evidence>
<accession>A0A9D2LUW7</accession>
<proteinExistence type="predicted"/>
<gene>
    <name evidence="11" type="ORF">IAA06_13645</name>
</gene>
<dbReference type="Pfam" id="PF02518">
    <property type="entry name" value="HATPase_c"/>
    <property type="match status" value="1"/>
</dbReference>
<keyword evidence="8" id="KW-0175">Coiled coil</keyword>
<feature type="domain" description="HAMP" evidence="10">
    <location>
        <begin position="324"/>
        <end position="376"/>
    </location>
</feature>
<dbReference type="GO" id="GO:0016020">
    <property type="term" value="C:membrane"/>
    <property type="evidence" value="ECO:0007669"/>
    <property type="project" value="UniProtKB-SubCell"/>
</dbReference>
<dbReference type="Pfam" id="PF00672">
    <property type="entry name" value="HAMP"/>
    <property type="match status" value="1"/>
</dbReference>
<keyword evidence="9" id="KW-0472">Membrane</keyword>
<dbReference type="PANTHER" id="PTHR34220:SF7">
    <property type="entry name" value="SENSOR HISTIDINE KINASE YPDA"/>
    <property type="match status" value="1"/>
</dbReference>
<dbReference type="SMART" id="SM00304">
    <property type="entry name" value="HAMP"/>
    <property type="match status" value="1"/>
</dbReference>
<evidence type="ECO:0000256" key="4">
    <source>
        <dbReference type="ARBA" id="ARBA00022553"/>
    </source>
</evidence>
<evidence type="ECO:0000256" key="6">
    <source>
        <dbReference type="ARBA" id="ARBA00022777"/>
    </source>
</evidence>
<dbReference type="PROSITE" id="PS50885">
    <property type="entry name" value="HAMP"/>
    <property type="match status" value="1"/>
</dbReference>
<comment type="subcellular location">
    <subcellularLocation>
        <location evidence="2">Membrane</location>
    </subcellularLocation>
</comment>
<organism evidence="11 12">
    <name type="scientific">Candidatus Blautia faecavium</name>
    <dbReference type="NCBI Taxonomy" id="2838487"/>
    <lineage>
        <taxon>Bacteria</taxon>
        <taxon>Bacillati</taxon>
        <taxon>Bacillota</taxon>
        <taxon>Clostridia</taxon>
        <taxon>Lachnospirales</taxon>
        <taxon>Lachnospiraceae</taxon>
        <taxon>Blautia</taxon>
    </lineage>
</organism>
<dbReference type="InterPro" id="IPR050640">
    <property type="entry name" value="Bact_2-comp_sensor_kinase"/>
</dbReference>
<dbReference type="PANTHER" id="PTHR34220">
    <property type="entry name" value="SENSOR HISTIDINE KINASE YPDA"/>
    <property type="match status" value="1"/>
</dbReference>
<evidence type="ECO:0000313" key="12">
    <source>
        <dbReference type="Proteomes" id="UP000823842"/>
    </source>
</evidence>
<dbReference type="EMBL" id="DWYZ01000258">
    <property type="protein sequence ID" value="HJB29812.1"/>
    <property type="molecule type" value="Genomic_DNA"/>
</dbReference>
<keyword evidence="9" id="KW-0812">Transmembrane</keyword>
<dbReference type="AlphaFoldDB" id="A0A9D2LUW7"/>
<comment type="catalytic activity">
    <reaction evidence="1">
        <text>ATP + protein L-histidine = ADP + protein N-phospho-L-histidine.</text>
        <dbReference type="EC" id="2.7.13.3"/>
    </reaction>
</comment>
<feature type="transmembrane region" description="Helical" evidence="9">
    <location>
        <begin position="20"/>
        <end position="41"/>
    </location>
</feature>
<keyword evidence="5" id="KW-0808">Transferase</keyword>
<name>A0A9D2LUW7_9FIRM</name>
<dbReference type="PRINTS" id="PR00344">
    <property type="entry name" value="BCTRLSENSOR"/>
</dbReference>
<keyword evidence="4" id="KW-0597">Phosphoprotein</keyword>
<dbReference type="EC" id="2.7.13.3" evidence="3"/>
<dbReference type="InterPro" id="IPR003660">
    <property type="entry name" value="HAMP_dom"/>
</dbReference>
<keyword evidence="6 11" id="KW-0418">Kinase</keyword>
<feature type="coiled-coil region" evidence="8">
    <location>
        <begin position="361"/>
        <end position="388"/>
    </location>
</feature>
<dbReference type="CDD" id="cd06225">
    <property type="entry name" value="HAMP"/>
    <property type="match status" value="1"/>
</dbReference>
<dbReference type="SUPFAM" id="SSF55874">
    <property type="entry name" value="ATPase domain of HSP90 chaperone/DNA topoisomerase II/histidine kinase"/>
    <property type="match status" value="1"/>
</dbReference>
<dbReference type="Proteomes" id="UP000823842">
    <property type="component" value="Unassembled WGS sequence"/>
</dbReference>
<keyword evidence="9" id="KW-1133">Transmembrane helix</keyword>
<dbReference type="GO" id="GO:0000155">
    <property type="term" value="F:phosphorelay sensor kinase activity"/>
    <property type="evidence" value="ECO:0007669"/>
    <property type="project" value="InterPro"/>
</dbReference>
<reference evidence="11" key="1">
    <citation type="journal article" date="2021" name="PeerJ">
        <title>Extensive microbial diversity within the chicken gut microbiome revealed by metagenomics and culture.</title>
        <authorList>
            <person name="Gilroy R."/>
            <person name="Ravi A."/>
            <person name="Getino M."/>
            <person name="Pursley I."/>
            <person name="Horton D.L."/>
            <person name="Alikhan N.F."/>
            <person name="Baker D."/>
            <person name="Gharbi K."/>
            <person name="Hall N."/>
            <person name="Watson M."/>
            <person name="Adriaenssens E.M."/>
            <person name="Foster-Nyarko E."/>
            <person name="Jarju S."/>
            <person name="Secka A."/>
            <person name="Antonio M."/>
            <person name="Oren A."/>
            <person name="Chaudhuri R.R."/>
            <person name="La Ragione R."/>
            <person name="Hildebrand F."/>
            <person name="Pallen M.J."/>
        </authorList>
    </citation>
    <scope>NUCLEOTIDE SEQUENCE</scope>
    <source>
        <strain evidence="11">ChiSjej1B19-5720</strain>
    </source>
</reference>
<evidence type="ECO:0000256" key="7">
    <source>
        <dbReference type="ARBA" id="ARBA00023012"/>
    </source>
</evidence>
<reference evidence="11" key="2">
    <citation type="submission" date="2021-04" db="EMBL/GenBank/DDBJ databases">
        <authorList>
            <person name="Gilroy R."/>
        </authorList>
    </citation>
    <scope>NUCLEOTIDE SEQUENCE</scope>
    <source>
        <strain evidence="11">ChiSjej1B19-5720</strain>
    </source>
</reference>
<dbReference type="InterPro" id="IPR003594">
    <property type="entry name" value="HATPase_dom"/>
</dbReference>